<keyword evidence="1" id="KW-0328">Glycosyltransferase</keyword>
<organism evidence="5 6">
    <name type="scientific">Alloscardovia omnicolens</name>
    <dbReference type="NCBI Taxonomy" id="419015"/>
    <lineage>
        <taxon>Bacteria</taxon>
        <taxon>Bacillati</taxon>
        <taxon>Actinomycetota</taxon>
        <taxon>Actinomycetes</taxon>
        <taxon>Bifidobacteriales</taxon>
        <taxon>Bifidobacteriaceae</taxon>
        <taxon>Alloscardovia</taxon>
    </lineage>
</organism>
<feature type="domain" description="Glycosyl transferase family 1" evidence="3">
    <location>
        <begin position="195"/>
        <end position="352"/>
    </location>
</feature>
<dbReference type="Proteomes" id="UP000242263">
    <property type="component" value="Unassembled WGS sequence"/>
</dbReference>
<comment type="caution">
    <text evidence="5">The sequence shown here is derived from an EMBL/GenBank/DDBJ whole genome shotgun (WGS) entry which is preliminary data.</text>
</comment>
<dbReference type="Gene3D" id="3.40.50.2000">
    <property type="entry name" value="Glycogen Phosphorylase B"/>
    <property type="match status" value="2"/>
</dbReference>
<accession>A0A2I1M5H1</accession>
<dbReference type="InterPro" id="IPR028098">
    <property type="entry name" value="Glyco_trans_4-like_N"/>
</dbReference>
<feature type="domain" description="Glycosyltransferase subfamily 4-like N-terminal" evidence="4">
    <location>
        <begin position="19"/>
        <end position="184"/>
    </location>
</feature>
<dbReference type="InterPro" id="IPR001296">
    <property type="entry name" value="Glyco_trans_1"/>
</dbReference>
<reference evidence="5 6" key="1">
    <citation type="submission" date="2017-12" db="EMBL/GenBank/DDBJ databases">
        <title>Phylogenetic diversity of female urinary microbiome.</title>
        <authorList>
            <person name="Thomas-White K."/>
            <person name="Wolfe A.J."/>
        </authorList>
    </citation>
    <scope>NUCLEOTIDE SEQUENCE [LARGE SCALE GENOMIC DNA]</scope>
    <source>
        <strain evidence="5 6">UMB0064</strain>
    </source>
</reference>
<protein>
    <submittedName>
        <fullName evidence="5">Glycosyl transferase</fullName>
    </submittedName>
</protein>
<evidence type="ECO:0000259" key="4">
    <source>
        <dbReference type="Pfam" id="PF13439"/>
    </source>
</evidence>
<dbReference type="RefSeq" id="WP_021617908.1">
    <property type="nucleotide sequence ID" value="NZ_JASODL010000001.1"/>
</dbReference>
<evidence type="ECO:0000259" key="3">
    <source>
        <dbReference type="Pfam" id="PF00534"/>
    </source>
</evidence>
<dbReference type="Pfam" id="PF00534">
    <property type="entry name" value="Glycos_transf_1"/>
    <property type="match status" value="1"/>
</dbReference>
<evidence type="ECO:0000313" key="5">
    <source>
        <dbReference type="EMBL" id="PKZ15380.1"/>
    </source>
</evidence>
<dbReference type="PANTHER" id="PTHR45947">
    <property type="entry name" value="SULFOQUINOVOSYL TRANSFERASE SQD2"/>
    <property type="match status" value="1"/>
</dbReference>
<dbReference type="SUPFAM" id="SSF53756">
    <property type="entry name" value="UDP-Glycosyltransferase/glycogen phosphorylase"/>
    <property type="match status" value="1"/>
</dbReference>
<name>A0A2I1M5H1_9BIFI</name>
<evidence type="ECO:0000256" key="2">
    <source>
        <dbReference type="ARBA" id="ARBA00022679"/>
    </source>
</evidence>
<dbReference type="Pfam" id="PF13439">
    <property type="entry name" value="Glyco_transf_4"/>
    <property type="match status" value="1"/>
</dbReference>
<dbReference type="AlphaFoldDB" id="A0A2I1M5H1"/>
<dbReference type="GO" id="GO:0016757">
    <property type="term" value="F:glycosyltransferase activity"/>
    <property type="evidence" value="ECO:0007669"/>
    <property type="project" value="UniProtKB-KW"/>
</dbReference>
<keyword evidence="2 5" id="KW-0808">Transferase</keyword>
<sequence length="380" mass="42776">MKEHLTIALVVDTLGEEGNGTSNSAVQFAAELERQGHQVRLVGIGAPVEEYKAEERYVFGATEFARPHQIAFAQPDEALFERAFDRVDVVHIYLPFAFGKAAARYCRKHNIPVTAGFHVLAENIVSNAPFLGIIPGIIPALYGWMRRTFYRKIRHVHTPTEMTKRILKARGYTNDLHVFSNGYDDLLFHPRSAEEKSSESKRFVICSAGRLSKEKSHETLIEAVALSKHKDQIELRIAGSGPREKKLRKLAARTIGTGQLSISFVEHDNMRDFFSAADLFVHASSIDIEGISAIEALAVGVVPVIARADLSAASGFALCRESVFDWGDAEQLAHKIDWWIEHDDARREWGERYARHTHNYYSLEASVRAFVEMEWQAKNS</sequence>
<dbReference type="EMBL" id="PKGU01000002">
    <property type="protein sequence ID" value="PKZ15380.1"/>
    <property type="molecule type" value="Genomic_DNA"/>
</dbReference>
<dbReference type="InterPro" id="IPR050194">
    <property type="entry name" value="Glycosyltransferase_grp1"/>
</dbReference>
<dbReference type="PANTHER" id="PTHR45947:SF3">
    <property type="entry name" value="SULFOQUINOVOSYL TRANSFERASE SQD2"/>
    <property type="match status" value="1"/>
</dbReference>
<dbReference type="GO" id="GO:1901137">
    <property type="term" value="P:carbohydrate derivative biosynthetic process"/>
    <property type="evidence" value="ECO:0007669"/>
    <property type="project" value="UniProtKB-ARBA"/>
</dbReference>
<evidence type="ECO:0000256" key="1">
    <source>
        <dbReference type="ARBA" id="ARBA00022676"/>
    </source>
</evidence>
<proteinExistence type="predicted"/>
<evidence type="ECO:0000313" key="6">
    <source>
        <dbReference type="Proteomes" id="UP000242263"/>
    </source>
</evidence>
<gene>
    <name evidence="5" type="ORF">CYJ32_03105</name>
</gene>